<evidence type="ECO:0000313" key="8">
    <source>
        <dbReference type="EMBL" id="ELA09318.1"/>
    </source>
</evidence>
<dbReference type="PROSITE" id="PS50983">
    <property type="entry name" value="FE_B12_PBP"/>
    <property type="match status" value="1"/>
</dbReference>
<dbReference type="SUPFAM" id="SSF53807">
    <property type="entry name" value="Helical backbone' metal receptor"/>
    <property type="match status" value="1"/>
</dbReference>
<keyword evidence="3" id="KW-0813">Transport</keyword>
<feature type="signal peptide" evidence="6">
    <location>
        <begin position="1"/>
        <end position="19"/>
    </location>
</feature>
<evidence type="ECO:0000256" key="4">
    <source>
        <dbReference type="ARBA" id="ARBA00022496"/>
    </source>
</evidence>
<keyword evidence="9" id="KW-1185">Reference proteome</keyword>
<gene>
    <name evidence="8" type="ORF">MOMA_02895</name>
</gene>
<keyword evidence="5 6" id="KW-0732">Signal</keyword>
<evidence type="ECO:0000259" key="7">
    <source>
        <dbReference type="PROSITE" id="PS50983"/>
    </source>
</evidence>
<comment type="similarity">
    <text evidence="2">Belongs to the bacterial solute-binding protein 8 family.</text>
</comment>
<dbReference type="OrthoDB" id="6160519at2"/>
<evidence type="ECO:0000256" key="1">
    <source>
        <dbReference type="ARBA" id="ARBA00004196"/>
    </source>
</evidence>
<dbReference type="PANTHER" id="PTHR30532:SF1">
    <property type="entry name" value="IRON(3+)-HYDROXAMATE-BINDING PROTEIN FHUD"/>
    <property type="match status" value="1"/>
</dbReference>
<sequence length="317" mass="35610">MTIKCGLLLAVLCTLNACEQSQLNQTNQTSNQTNSQINSETNNQAIKVITPDWAIASTLTAMGYPPVATGDVKIYPTWVFEPKLPVQTIDLGARYAPNPERLAQLHPDIIIDSDFYAHLRPLYGDIPHEAISFIPQSEVASWQDYVKPTQKLGEIIQKPDAAEQFLAKSKQRLNELGKNFHQKNPDIQKLAVVQFADANNLRMYVSNSLFQPVFDEMDLQFITLENELGAGNQWGFLSITLGDLTKLDNDVCLVVVEPFDPMLHQELTHNLLWQRLGYANNRCMAVVKPLWIYGGVASMLTFANWLNEAEFKGSKLS</sequence>
<dbReference type="Proteomes" id="UP000023795">
    <property type="component" value="Unassembled WGS sequence"/>
</dbReference>
<proteinExistence type="inferred from homology"/>
<dbReference type="GO" id="GO:1901678">
    <property type="term" value="P:iron coordination entity transport"/>
    <property type="evidence" value="ECO:0007669"/>
    <property type="project" value="UniProtKB-ARBA"/>
</dbReference>
<organism evidence="8 9">
    <name type="scientific">Moraxella macacae 0408225</name>
    <dbReference type="NCBI Taxonomy" id="1230338"/>
    <lineage>
        <taxon>Bacteria</taxon>
        <taxon>Pseudomonadati</taxon>
        <taxon>Pseudomonadota</taxon>
        <taxon>Gammaproteobacteria</taxon>
        <taxon>Moraxellales</taxon>
        <taxon>Moraxellaceae</taxon>
        <taxon>Moraxella</taxon>
    </lineage>
</organism>
<dbReference type="InterPro" id="IPR002491">
    <property type="entry name" value="ABC_transptr_periplasmic_BD"/>
</dbReference>
<dbReference type="STRING" id="1230338.MOMA_02895"/>
<dbReference type="Pfam" id="PF01497">
    <property type="entry name" value="Peripla_BP_2"/>
    <property type="match status" value="1"/>
</dbReference>
<feature type="domain" description="Fe/B12 periplasmic-binding" evidence="7">
    <location>
        <begin position="47"/>
        <end position="314"/>
    </location>
</feature>
<dbReference type="eggNOG" id="COG0614">
    <property type="taxonomic scope" value="Bacteria"/>
</dbReference>
<evidence type="ECO:0000256" key="6">
    <source>
        <dbReference type="SAM" id="SignalP"/>
    </source>
</evidence>
<evidence type="ECO:0000313" key="9">
    <source>
        <dbReference type="Proteomes" id="UP000023795"/>
    </source>
</evidence>
<dbReference type="PANTHER" id="PTHR30532">
    <property type="entry name" value="IRON III DICITRATE-BINDING PERIPLASMIC PROTEIN"/>
    <property type="match status" value="1"/>
</dbReference>
<keyword evidence="4" id="KW-0410">Iron transport</keyword>
<name>L2FA20_9GAMM</name>
<dbReference type="GO" id="GO:0030288">
    <property type="term" value="C:outer membrane-bounded periplasmic space"/>
    <property type="evidence" value="ECO:0007669"/>
    <property type="project" value="TreeGrafter"/>
</dbReference>
<dbReference type="EMBL" id="ANIN01000001">
    <property type="protein sequence ID" value="ELA09318.1"/>
    <property type="molecule type" value="Genomic_DNA"/>
</dbReference>
<dbReference type="PATRIC" id="fig|1230338.3.peg.633"/>
<comment type="subcellular location">
    <subcellularLocation>
        <location evidence="1">Cell envelope</location>
    </subcellularLocation>
</comment>
<dbReference type="Gene3D" id="3.40.50.1980">
    <property type="entry name" value="Nitrogenase molybdenum iron protein domain"/>
    <property type="match status" value="2"/>
</dbReference>
<protein>
    <submittedName>
        <fullName evidence="8">Periplasmic binding protein</fullName>
    </submittedName>
</protein>
<keyword evidence="4" id="KW-0408">Iron</keyword>
<dbReference type="AlphaFoldDB" id="L2FA20"/>
<evidence type="ECO:0000256" key="5">
    <source>
        <dbReference type="ARBA" id="ARBA00022729"/>
    </source>
</evidence>
<comment type="caution">
    <text evidence="8">The sequence shown here is derived from an EMBL/GenBank/DDBJ whole genome shotgun (WGS) entry which is preliminary data.</text>
</comment>
<accession>L2FA20</accession>
<keyword evidence="4" id="KW-0406">Ion transport</keyword>
<feature type="chain" id="PRO_5003957994" evidence="6">
    <location>
        <begin position="20"/>
        <end position="317"/>
    </location>
</feature>
<dbReference type="PRINTS" id="PR01715">
    <property type="entry name" value="FERRIBNDNGPP"/>
</dbReference>
<evidence type="ECO:0000256" key="3">
    <source>
        <dbReference type="ARBA" id="ARBA00022448"/>
    </source>
</evidence>
<dbReference type="InterPro" id="IPR051313">
    <property type="entry name" value="Bact_iron-sidero_bind"/>
</dbReference>
<reference evidence="8 9" key="1">
    <citation type="journal article" date="2013" name="Genome Announc.">
        <title>Genome Sequence of Moraxella macacae 0408225, a Novel Bacterial Species Isolated from a Cynomolgus Macaque with Epistaxis.</title>
        <authorList>
            <person name="Ladner J.T."/>
            <person name="Whitehouse C.A."/>
            <person name="Koroleva G.I."/>
            <person name="Palacios G.F."/>
        </authorList>
    </citation>
    <scope>NUCLEOTIDE SEQUENCE [LARGE SCALE GENOMIC DNA]</scope>
    <source>
        <strain evidence="8 9">0408225</strain>
    </source>
</reference>
<evidence type="ECO:0000256" key="2">
    <source>
        <dbReference type="ARBA" id="ARBA00008814"/>
    </source>
</evidence>